<dbReference type="OrthoDB" id="6279736at2759"/>
<comment type="subcellular location">
    <subcellularLocation>
        <location evidence="1">Membrane</location>
        <topology evidence="1">Multi-pass membrane protein</topology>
    </subcellularLocation>
</comment>
<keyword evidence="4 5" id="KW-0472">Membrane</keyword>
<dbReference type="InterPro" id="IPR008952">
    <property type="entry name" value="Tetraspanin_EC2_sf"/>
</dbReference>
<dbReference type="GO" id="GO:0005886">
    <property type="term" value="C:plasma membrane"/>
    <property type="evidence" value="ECO:0007669"/>
    <property type="project" value="TreeGrafter"/>
</dbReference>
<evidence type="ECO:0000256" key="3">
    <source>
        <dbReference type="ARBA" id="ARBA00022989"/>
    </source>
</evidence>
<dbReference type="AlphaFoldDB" id="A0A0R3VTD2"/>
<evidence type="ECO:0000256" key="4">
    <source>
        <dbReference type="ARBA" id="ARBA00023136"/>
    </source>
</evidence>
<dbReference type="EMBL" id="UYRS01000063">
    <property type="protein sequence ID" value="VDK21079.1"/>
    <property type="molecule type" value="Genomic_DNA"/>
</dbReference>
<reference evidence="6 7" key="2">
    <citation type="submission" date="2018-11" db="EMBL/GenBank/DDBJ databases">
        <authorList>
            <consortium name="Pathogen Informatics"/>
        </authorList>
    </citation>
    <scope>NUCLEOTIDE SEQUENCE [LARGE SCALE GENOMIC DNA]</scope>
</reference>
<dbReference type="Proteomes" id="UP000282613">
    <property type="component" value="Unassembled WGS sequence"/>
</dbReference>
<keyword evidence="3 5" id="KW-1133">Transmembrane helix</keyword>
<feature type="transmembrane region" description="Helical" evidence="5">
    <location>
        <begin position="87"/>
        <end position="107"/>
    </location>
</feature>
<name>A0A0R3VTD2_TAEAS</name>
<reference evidence="8" key="1">
    <citation type="submission" date="2017-02" db="UniProtKB">
        <authorList>
            <consortium name="WormBaseParasite"/>
        </authorList>
    </citation>
    <scope>IDENTIFICATION</scope>
</reference>
<evidence type="ECO:0000313" key="8">
    <source>
        <dbReference type="WBParaSite" id="TASK_0000048801-mRNA-1"/>
    </source>
</evidence>
<accession>A0A0R3VTD2</accession>
<keyword evidence="7" id="KW-1185">Reference proteome</keyword>
<dbReference type="PANTHER" id="PTHR19282">
    <property type="entry name" value="TETRASPANIN"/>
    <property type="match status" value="1"/>
</dbReference>
<proteinExistence type="predicted"/>
<evidence type="ECO:0000256" key="1">
    <source>
        <dbReference type="ARBA" id="ARBA00004141"/>
    </source>
</evidence>
<evidence type="ECO:0000313" key="7">
    <source>
        <dbReference type="Proteomes" id="UP000282613"/>
    </source>
</evidence>
<evidence type="ECO:0000256" key="5">
    <source>
        <dbReference type="SAM" id="Phobius"/>
    </source>
</evidence>
<keyword evidence="2 5" id="KW-0812">Transmembrane</keyword>
<dbReference type="STRING" id="60517.A0A0R3VTD2"/>
<evidence type="ECO:0000313" key="6">
    <source>
        <dbReference type="EMBL" id="VDK21079.1"/>
    </source>
</evidence>
<evidence type="ECO:0000256" key="2">
    <source>
        <dbReference type="ARBA" id="ARBA00022692"/>
    </source>
</evidence>
<dbReference type="PANTHER" id="PTHR19282:SF544">
    <property type="entry name" value="TETRASPANIN"/>
    <property type="match status" value="1"/>
</dbReference>
<dbReference type="InterPro" id="IPR018499">
    <property type="entry name" value="Tetraspanin/Peripherin"/>
</dbReference>
<dbReference type="Gene3D" id="1.10.1450.10">
    <property type="entry name" value="Tetraspanin"/>
    <property type="match status" value="1"/>
</dbReference>
<protein>
    <submittedName>
        <fullName evidence="8">Tetraspanin</fullName>
    </submittedName>
</protein>
<feature type="transmembrane region" description="Helical" evidence="5">
    <location>
        <begin position="55"/>
        <end position="75"/>
    </location>
</feature>
<organism evidence="8">
    <name type="scientific">Taenia asiatica</name>
    <name type="common">Asian tapeworm</name>
    <dbReference type="NCBI Taxonomy" id="60517"/>
    <lineage>
        <taxon>Eukaryota</taxon>
        <taxon>Metazoa</taxon>
        <taxon>Spiralia</taxon>
        <taxon>Lophotrochozoa</taxon>
        <taxon>Platyhelminthes</taxon>
        <taxon>Cestoda</taxon>
        <taxon>Eucestoda</taxon>
        <taxon>Cyclophyllidea</taxon>
        <taxon>Taeniidae</taxon>
        <taxon>Taenia</taxon>
    </lineage>
</organism>
<dbReference type="Pfam" id="PF00335">
    <property type="entry name" value="Tetraspanin"/>
    <property type="match status" value="1"/>
</dbReference>
<sequence>MEGLGFLLMAAGGIVMLTSKSALHSTVKVVFKEYEGDADNLLKFATFLLEVVDTVAFYSIAIGLVLAALCLIGLIASCCGWGLMLKIYAILLGVLLVVQIVVVAVIFSNPTKYANGIVSSMEALLKSYGHESEEGKRATAIWDVLMETDPKCCGMDGYKDFGMSHITIRLLLTKCVNLSHFRVVAQRLAVVMLG</sequence>
<dbReference type="WBParaSite" id="TASK_0000048801-mRNA-1">
    <property type="protein sequence ID" value="TASK_0000048801-mRNA-1"/>
    <property type="gene ID" value="TASK_0000048801"/>
</dbReference>
<gene>
    <name evidence="6" type="ORF">TASK_LOCUS489</name>
</gene>